<accession>A0A1G7ECQ1</accession>
<reference evidence="3" key="1">
    <citation type="submission" date="2016-10" db="EMBL/GenBank/DDBJ databases">
        <authorList>
            <person name="Varghese N."/>
            <person name="Submissions S."/>
        </authorList>
    </citation>
    <scope>NUCLEOTIDE SEQUENCE [LARGE SCALE GENOMIC DNA]</scope>
    <source>
        <strain evidence="3">DSM 8987</strain>
    </source>
</reference>
<dbReference type="Proteomes" id="UP000243205">
    <property type="component" value="Unassembled WGS sequence"/>
</dbReference>
<organism evidence="2 3">
    <name type="scientific">Desulfuromonas thiophila</name>
    <dbReference type="NCBI Taxonomy" id="57664"/>
    <lineage>
        <taxon>Bacteria</taxon>
        <taxon>Pseudomonadati</taxon>
        <taxon>Thermodesulfobacteriota</taxon>
        <taxon>Desulfuromonadia</taxon>
        <taxon>Desulfuromonadales</taxon>
        <taxon>Desulfuromonadaceae</taxon>
        <taxon>Desulfuromonas</taxon>
    </lineage>
</organism>
<dbReference type="EMBL" id="FNAQ01000019">
    <property type="protein sequence ID" value="SDE61433.1"/>
    <property type="molecule type" value="Genomic_DNA"/>
</dbReference>
<protein>
    <submittedName>
        <fullName evidence="2">Uncharacterized protein</fullName>
    </submittedName>
</protein>
<evidence type="ECO:0000313" key="2">
    <source>
        <dbReference type="EMBL" id="SDE61433.1"/>
    </source>
</evidence>
<keyword evidence="3" id="KW-1185">Reference proteome</keyword>
<dbReference type="AlphaFoldDB" id="A0A1G7ECQ1"/>
<sequence length="187" mass="20102">MNEHRGSVVVEGEQTKVKGIGPSTGKTQGKGQPAQVATCSPVGGSPPALVCPATRSRSLCLWTAGARFELCGDCQAYRCKSRIYVVGRIITADTTEPIKRFNQDCISLKSNVIDLVSYHIGPLLLPLYGCGAQAIKTGWRIAAFALGSFLPCREGKFPSWHQTRNHPESLRLSEQPAFSASVLSVQG</sequence>
<proteinExistence type="predicted"/>
<name>A0A1G7ECQ1_9BACT</name>
<feature type="region of interest" description="Disordered" evidence="1">
    <location>
        <begin position="17"/>
        <end position="39"/>
    </location>
</feature>
<evidence type="ECO:0000256" key="1">
    <source>
        <dbReference type="SAM" id="MobiDB-lite"/>
    </source>
</evidence>
<gene>
    <name evidence="2" type="ORF">SAMN05661003_11933</name>
</gene>
<feature type="compositionally biased region" description="Polar residues" evidence="1">
    <location>
        <begin position="24"/>
        <end position="38"/>
    </location>
</feature>
<evidence type="ECO:0000313" key="3">
    <source>
        <dbReference type="Proteomes" id="UP000243205"/>
    </source>
</evidence>